<dbReference type="SUPFAM" id="SSF51569">
    <property type="entry name" value="Aldolase"/>
    <property type="match status" value="1"/>
</dbReference>
<evidence type="ECO:0000256" key="2">
    <source>
        <dbReference type="ARBA" id="ARBA00006154"/>
    </source>
</evidence>
<dbReference type="Pfam" id="PF22617">
    <property type="entry name" value="HCS_D2"/>
    <property type="match status" value="1"/>
</dbReference>
<reference evidence="10 11" key="1">
    <citation type="submission" date="2020-08" db="EMBL/GenBank/DDBJ databases">
        <title>Oceanospirillum sp. nov. isolated from marine sediment.</title>
        <authorList>
            <person name="Ji X."/>
        </authorList>
    </citation>
    <scope>NUCLEOTIDE SEQUENCE [LARGE SCALE GENOMIC DNA]</scope>
    <source>
        <strain evidence="10 11">D5</strain>
    </source>
</reference>
<dbReference type="Gene3D" id="3.20.20.70">
    <property type="entry name" value="Aldolase class I"/>
    <property type="match status" value="1"/>
</dbReference>
<dbReference type="Proteomes" id="UP000565262">
    <property type="component" value="Unassembled WGS sequence"/>
</dbReference>
<dbReference type="Pfam" id="PF00682">
    <property type="entry name" value="HMGL-like"/>
    <property type="match status" value="1"/>
</dbReference>
<dbReference type="NCBIfam" id="TIGR02660">
    <property type="entry name" value="nifV_homocitr"/>
    <property type="match status" value="1"/>
</dbReference>
<dbReference type="EMBL" id="JACJFM010000007">
    <property type="protein sequence ID" value="MBB1486501.1"/>
    <property type="molecule type" value="Genomic_DNA"/>
</dbReference>
<dbReference type="GO" id="GO:0004410">
    <property type="term" value="F:homocitrate synthase activity"/>
    <property type="evidence" value="ECO:0007669"/>
    <property type="project" value="UniProtKB-UniRule"/>
</dbReference>
<evidence type="ECO:0000256" key="5">
    <source>
        <dbReference type="ARBA" id="ARBA00022679"/>
    </source>
</evidence>
<dbReference type="PANTHER" id="PTHR42880:SF1">
    <property type="entry name" value="ISOPROPYLMALATE_HOMOCITRATE_CITRAMALATE SYNTHASE FAMILY PROTEIN"/>
    <property type="match status" value="1"/>
</dbReference>
<dbReference type="AlphaFoldDB" id="A0A839INN5"/>
<dbReference type="InterPro" id="IPR002034">
    <property type="entry name" value="AIPM/Hcit_synth_CS"/>
</dbReference>
<organism evidence="10 11">
    <name type="scientific">Oceanospirillum sediminis</name>
    <dbReference type="NCBI Taxonomy" id="2760088"/>
    <lineage>
        <taxon>Bacteria</taxon>
        <taxon>Pseudomonadati</taxon>
        <taxon>Pseudomonadota</taxon>
        <taxon>Gammaproteobacteria</taxon>
        <taxon>Oceanospirillales</taxon>
        <taxon>Oceanospirillaceae</taxon>
        <taxon>Oceanospirillum</taxon>
    </lineage>
</organism>
<evidence type="ECO:0000313" key="11">
    <source>
        <dbReference type="Proteomes" id="UP000565262"/>
    </source>
</evidence>
<comment type="similarity">
    <text evidence="2 7">Belongs to the alpha-IPM synthase/homocitrate synthase family.</text>
</comment>
<dbReference type="Gene3D" id="1.10.238.260">
    <property type="match status" value="1"/>
</dbReference>
<gene>
    <name evidence="10" type="primary">nifV</name>
    <name evidence="10" type="ORF">H4O21_07745</name>
</gene>
<feature type="domain" description="Pyruvate carboxyltransferase" evidence="9">
    <location>
        <begin position="4"/>
        <end position="255"/>
    </location>
</feature>
<evidence type="ECO:0000313" key="10">
    <source>
        <dbReference type="EMBL" id="MBB1486501.1"/>
    </source>
</evidence>
<proteinExistence type="inferred from homology"/>
<keyword evidence="10" id="KW-0012">Acyltransferase</keyword>
<dbReference type="CDD" id="cd07939">
    <property type="entry name" value="DRE_TIM_NifV"/>
    <property type="match status" value="1"/>
</dbReference>
<dbReference type="PROSITE" id="PS00815">
    <property type="entry name" value="AIPM_HOMOCIT_SYNTH_1"/>
    <property type="match status" value="1"/>
</dbReference>
<evidence type="ECO:0000256" key="8">
    <source>
        <dbReference type="RuleBase" id="RU367143"/>
    </source>
</evidence>
<accession>A0A839INN5</accession>
<dbReference type="InterPro" id="IPR054691">
    <property type="entry name" value="LeuA/HCS_post-cat"/>
</dbReference>
<evidence type="ECO:0000256" key="1">
    <source>
        <dbReference type="ARBA" id="ARBA00003050"/>
    </source>
</evidence>
<keyword evidence="8" id="KW-0535">Nitrogen fixation</keyword>
<dbReference type="GO" id="GO:0019752">
    <property type="term" value="P:carboxylic acid metabolic process"/>
    <property type="evidence" value="ECO:0007669"/>
    <property type="project" value="UniProtKB-UniRule"/>
</dbReference>
<comment type="caution">
    <text evidence="10">The sequence shown here is derived from an EMBL/GenBank/DDBJ whole genome shotgun (WGS) entry which is preliminary data.</text>
</comment>
<comment type="function">
    <text evidence="1 8">This protein is a Fe-Mo-cofactor biosynthetic component.</text>
</comment>
<evidence type="ECO:0000256" key="7">
    <source>
        <dbReference type="RuleBase" id="RU003523"/>
    </source>
</evidence>
<protein>
    <recommendedName>
        <fullName evidence="4 8">Homocitrate synthase</fullName>
        <ecNumber evidence="3 8">2.3.3.14</ecNumber>
    </recommendedName>
</protein>
<dbReference type="PANTHER" id="PTHR42880">
    <property type="entry name" value="HOMOCITRATE SYNTHASE"/>
    <property type="match status" value="1"/>
</dbReference>
<name>A0A839INN5_9GAMM</name>
<dbReference type="RefSeq" id="WP_182808280.1">
    <property type="nucleotide sequence ID" value="NZ_JACJFM010000007.1"/>
</dbReference>
<dbReference type="InterPro" id="IPR013785">
    <property type="entry name" value="Aldolase_TIM"/>
</dbReference>
<keyword evidence="11" id="KW-1185">Reference proteome</keyword>
<evidence type="ECO:0000256" key="3">
    <source>
        <dbReference type="ARBA" id="ARBA00012974"/>
    </source>
</evidence>
<dbReference type="EC" id="2.3.3.14" evidence="3 8"/>
<evidence type="ECO:0000259" key="9">
    <source>
        <dbReference type="PROSITE" id="PS50991"/>
    </source>
</evidence>
<dbReference type="PROSITE" id="PS50991">
    <property type="entry name" value="PYR_CT"/>
    <property type="match status" value="1"/>
</dbReference>
<dbReference type="PROSITE" id="PS00816">
    <property type="entry name" value="AIPM_HOMOCIT_SYNTH_2"/>
    <property type="match status" value="1"/>
</dbReference>
<comment type="catalytic activity">
    <reaction evidence="6 8">
        <text>acetyl-CoA + 2-oxoglutarate + H2O = (2R)-homocitrate + CoA + H(+)</text>
        <dbReference type="Rhea" id="RHEA:12929"/>
        <dbReference type="ChEBI" id="CHEBI:15377"/>
        <dbReference type="ChEBI" id="CHEBI:15378"/>
        <dbReference type="ChEBI" id="CHEBI:16810"/>
        <dbReference type="ChEBI" id="CHEBI:57287"/>
        <dbReference type="ChEBI" id="CHEBI:57288"/>
        <dbReference type="ChEBI" id="CHEBI:58884"/>
        <dbReference type="EC" id="2.3.3.14"/>
    </reaction>
</comment>
<keyword evidence="5 7" id="KW-0808">Transferase</keyword>
<dbReference type="GO" id="GO:0009399">
    <property type="term" value="P:nitrogen fixation"/>
    <property type="evidence" value="ECO:0007669"/>
    <property type="project" value="UniProtKB-UniRule"/>
</dbReference>
<sequence>MKQIIIDDTTLRDGEQTAGVAFSLEDKLRIARQLDALGVPELEIGIPPMGAAERDDIQSIAAEGLQAELLAWCRMHPQDLKACAALPLSLLDLSIPVSDLHIERKLKKDRAWVLQQIADLVPEASDLGYRIVVGCEDASRADPDFLLQVAETAQKAGAVRLRFADTLGIMEPFGVFDSINQLARNTDLQLEMHAHDDLGLATANSLAAAHAGATHINTTVNGLGERAGNAALEEVVLGLDHLYGMDTGIRLHDFPELSSYVAQASGRPVSWQKSLVGEGVFTHEAGIHVDGLLKDPLIYQGVDPALLGRTHQLVLGKHSGRKAVQASYARLGITLDNQLAGELLTGIRHWSTLHKHPPGDHQLLSLYHAALNNTDTPVLPQAQSFLPSCT</sequence>
<dbReference type="InterPro" id="IPR013477">
    <property type="entry name" value="NifV/FrbC"/>
</dbReference>
<evidence type="ECO:0000256" key="6">
    <source>
        <dbReference type="ARBA" id="ARBA00048019"/>
    </source>
</evidence>
<dbReference type="InterPro" id="IPR000891">
    <property type="entry name" value="PYR_CT"/>
</dbReference>
<evidence type="ECO:0000256" key="4">
    <source>
        <dbReference type="ARBA" id="ARBA00020735"/>
    </source>
</evidence>